<dbReference type="PANTHER" id="PTHR43020">
    <property type="entry name" value="CDK5 REGULATORY SUBUNIT-ASSOCIATED PROTEIN 1"/>
    <property type="match status" value="1"/>
</dbReference>
<keyword evidence="3" id="KW-0963">Cytoplasm</keyword>
<dbReference type="SUPFAM" id="SSF102114">
    <property type="entry name" value="Radical SAM enzymes"/>
    <property type="match status" value="1"/>
</dbReference>
<dbReference type="Gene3D" id="1.25.40.10">
    <property type="entry name" value="Tetratricopeptide repeat domain"/>
    <property type="match status" value="2"/>
</dbReference>
<dbReference type="SUPFAM" id="SSF110997">
    <property type="entry name" value="Sporulation related repeat"/>
    <property type="match status" value="1"/>
</dbReference>
<keyword evidence="5" id="KW-0949">S-adenosyl-L-methionine</keyword>
<dbReference type="NCBIfam" id="TIGR00089">
    <property type="entry name" value="MiaB/RimO family radical SAM methylthiotransferase"/>
    <property type="match status" value="1"/>
</dbReference>
<dbReference type="Proteomes" id="UP000229641">
    <property type="component" value="Unassembled WGS sequence"/>
</dbReference>
<evidence type="ECO:0000256" key="1">
    <source>
        <dbReference type="ARBA" id="ARBA00001966"/>
    </source>
</evidence>
<keyword evidence="9" id="KW-0812">Transmembrane</keyword>
<organism evidence="13 14">
    <name type="scientific">Candidatus Ghiorseimicrobium undicola</name>
    <dbReference type="NCBI Taxonomy" id="1974746"/>
    <lineage>
        <taxon>Bacteria</taxon>
        <taxon>Pseudomonadati</taxon>
        <taxon>Candidatus Omnitrophota</taxon>
        <taxon>Candidatus Ghiorseimicrobium</taxon>
    </lineage>
</organism>
<dbReference type="InterPro" id="IPR005839">
    <property type="entry name" value="Methylthiotransferase"/>
</dbReference>
<feature type="domain" description="Radical SAM core" evidence="12">
    <location>
        <begin position="86"/>
        <end position="319"/>
    </location>
</feature>
<gene>
    <name evidence="13" type="ORF">COV72_02250</name>
</gene>
<dbReference type="InterPro" id="IPR020612">
    <property type="entry name" value="Methylthiotransferase_CS"/>
</dbReference>
<keyword evidence="9" id="KW-0472">Membrane</keyword>
<dbReference type="SFLD" id="SFLDS00029">
    <property type="entry name" value="Radical_SAM"/>
    <property type="match status" value="1"/>
</dbReference>
<evidence type="ECO:0000256" key="6">
    <source>
        <dbReference type="ARBA" id="ARBA00022723"/>
    </source>
</evidence>
<evidence type="ECO:0000313" key="14">
    <source>
        <dbReference type="Proteomes" id="UP000229641"/>
    </source>
</evidence>
<dbReference type="CDD" id="cd01335">
    <property type="entry name" value="Radical_SAM"/>
    <property type="match status" value="1"/>
</dbReference>
<evidence type="ECO:0000256" key="4">
    <source>
        <dbReference type="ARBA" id="ARBA00022679"/>
    </source>
</evidence>
<dbReference type="InterPro" id="IPR007197">
    <property type="entry name" value="rSAM"/>
</dbReference>
<evidence type="ECO:0000259" key="10">
    <source>
        <dbReference type="PROSITE" id="PS51449"/>
    </source>
</evidence>
<dbReference type="InterPro" id="IPR013848">
    <property type="entry name" value="Methylthiotransferase_N"/>
</dbReference>
<keyword evidence="2" id="KW-0004">4Fe-4S</keyword>
<dbReference type="PROSITE" id="PS51918">
    <property type="entry name" value="RADICAL_SAM"/>
    <property type="match status" value="1"/>
</dbReference>
<feature type="domain" description="MTTase N-terminal" evidence="10">
    <location>
        <begin position="1"/>
        <end position="62"/>
    </location>
</feature>
<feature type="transmembrane region" description="Helical" evidence="9">
    <location>
        <begin position="322"/>
        <end position="344"/>
    </location>
</feature>
<dbReference type="Pfam" id="PF05036">
    <property type="entry name" value="SPOR"/>
    <property type="match status" value="1"/>
</dbReference>
<dbReference type="InterPro" id="IPR058240">
    <property type="entry name" value="rSAM_sf"/>
</dbReference>
<dbReference type="InterPro" id="IPR023404">
    <property type="entry name" value="rSAM_horseshoe"/>
</dbReference>
<evidence type="ECO:0008006" key="15">
    <source>
        <dbReference type="Google" id="ProtNLM"/>
    </source>
</evidence>
<dbReference type="AlphaFoldDB" id="A0A2H0LYS6"/>
<dbReference type="GO" id="GO:0005829">
    <property type="term" value="C:cytosol"/>
    <property type="evidence" value="ECO:0007669"/>
    <property type="project" value="TreeGrafter"/>
</dbReference>
<keyword evidence="4" id="KW-0808">Transferase</keyword>
<dbReference type="InterPro" id="IPR036680">
    <property type="entry name" value="SPOR-like_sf"/>
</dbReference>
<dbReference type="Gene3D" id="3.80.30.20">
    <property type="entry name" value="tm_1862 like domain"/>
    <property type="match status" value="1"/>
</dbReference>
<keyword evidence="9" id="KW-1133">Transmembrane helix</keyword>
<dbReference type="FunFam" id="3.80.30.20:FF:000001">
    <property type="entry name" value="tRNA-2-methylthio-N(6)-dimethylallyladenosine synthase 2"/>
    <property type="match status" value="1"/>
</dbReference>
<evidence type="ECO:0000313" key="13">
    <source>
        <dbReference type="EMBL" id="PIQ89580.1"/>
    </source>
</evidence>
<comment type="cofactor">
    <cofactor evidence="1">
        <name>[4Fe-4S] cluster</name>
        <dbReference type="ChEBI" id="CHEBI:49883"/>
    </cofactor>
</comment>
<dbReference type="InterPro" id="IPR011990">
    <property type="entry name" value="TPR-like_helical_dom_sf"/>
</dbReference>
<evidence type="ECO:0000256" key="3">
    <source>
        <dbReference type="ARBA" id="ARBA00022490"/>
    </source>
</evidence>
<dbReference type="PROSITE" id="PS01278">
    <property type="entry name" value="MTTASE_RADICAL"/>
    <property type="match status" value="1"/>
</dbReference>
<keyword evidence="8" id="KW-0411">Iron-sulfur</keyword>
<dbReference type="SMART" id="SM00028">
    <property type="entry name" value="TPR"/>
    <property type="match status" value="4"/>
</dbReference>
<dbReference type="Gene3D" id="3.30.70.1070">
    <property type="entry name" value="Sporulation related repeat"/>
    <property type="match status" value="1"/>
</dbReference>
<dbReference type="Pfam" id="PF13174">
    <property type="entry name" value="TPR_6"/>
    <property type="match status" value="1"/>
</dbReference>
<evidence type="ECO:0000259" key="12">
    <source>
        <dbReference type="PROSITE" id="PS51918"/>
    </source>
</evidence>
<dbReference type="EMBL" id="PCWA01000032">
    <property type="protein sequence ID" value="PIQ89580.1"/>
    <property type="molecule type" value="Genomic_DNA"/>
</dbReference>
<dbReference type="GO" id="GO:0046872">
    <property type="term" value="F:metal ion binding"/>
    <property type="evidence" value="ECO:0007669"/>
    <property type="project" value="UniProtKB-KW"/>
</dbReference>
<name>A0A2H0LYS6_9BACT</name>
<evidence type="ECO:0000256" key="8">
    <source>
        <dbReference type="ARBA" id="ARBA00023014"/>
    </source>
</evidence>
<feature type="domain" description="SPOR" evidence="11">
    <location>
        <begin position="494"/>
        <end position="571"/>
    </location>
</feature>
<dbReference type="Pfam" id="PF04055">
    <property type="entry name" value="Radical_SAM"/>
    <property type="match status" value="1"/>
</dbReference>
<dbReference type="SFLD" id="SFLDG01082">
    <property type="entry name" value="B12-binding_domain_containing"/>
    <property type="match status" value="1"/>
</dbReference>
<reference evidence="13 14" key="1">
    <citation type="submission" date="2017-09" db="EMBL/GenBank/DDBJ databases">
        <title>Depth-based differentiation of microbial function through sediment-hosted aquifers and enrichment of novel symbionts in the deep terrestrial subsurface.</title>
        <authorList>
            <person name="Probst A.J."/>
            <person name="Ladd B."/>
            <person name="Jarett J.K."/>
            <person name="Geller-Mcgrath D.E."/>
            <person name="Sieber C.M."/>
            <person name="Emerson J.B."/>
            <person name="Anantharaman K."/>
            <person name="Thomas B.C."/>
            <person name="Malmstrom R."/>
            <person name="Stieglmeier M."/>
            <person name="Klingl A."/>
            <person name="Woyke T."/>
            <person name="Ryan C.M."/>
            <person name="Banfield J.F."/>
        </authorList>
    </citation>
    <scope>NUCLEOTIDE SEQUENCE [LARGE SCALE GENOMIC DNA]</scope>
    <source>
        <strain evidence="13">CG11_big_fil_rev_8_21_14_0_20_42_13</strain>
    </source>
</reference>
<dbReference type="GO" id="GO:0042834">
    <property type="term" value="F:peptidoglycan binding"/>
    <property type="evidence" value="ECO:0007669"/>
    <property type="project" value="InterPro"/>
</dbReference>
<protein>
    <recommendedName>
        <fullName evidence="15">tRNA (N6-isopentenyl adenosine(37)-C2)-methylthiotransferase MiaB</fullName>
    </recommendedName>
</protein>
<dbReference type="InterPro" id="IPR038135">
    <property type="entry name" value="Methylthiotransferase_N_sf"/>
</dbReference>
<evidence type="ECO:0000256" key="9">
    <source>
        <dbReference type="SAM" id="Phobius"/>
    </source>
</evidence>
<evidence type="ECO:0000256" key="5">
    <source>
        <dbReference type="ARBA" id="ARBA00022691"/>
    </source>
</evidence>
<dbReference type="PROSITE" id="PS51449">
    <property type="entry name" value="MTTASE_N"/>
    <property type="match status" value="1"/>
</dbReference>
<dbReference type="InterPro" id="IPR007730">
    <property type="entry name" value="SPOR-like_dom"/>
</dbReference>
<dbReference type="InterPro" id="IPR006638">
    <property type="entry name" value="Elp3/MiaA/NifB-like_rSAM"/>
</dbReference>
<dbReference type="InterPro" id="IPR019734">
    <property type="entry name" value="TPR_rpt"/>
</dbReference>
<comment type="caution">
    <text evidence="13">The sequence shown here is derived from an EMBL/GenBank/DDBJ whole genome shotgun (WGS) entry which is preliminary data.</text>
</comment>
<keyword evidence="6" id="KW-0479">Metal-binding</keyword>
<sequence length="571" mass="64715">MGALLKTKSEEQRAKSRKIYGIVGCSAQSLKQELFKRLPELDFIAGPSEISRIPKIIDEIRKKQKRVSALSQEKARPEKLYASSYTEDKKHAYVNISEGCDNYCSYCVVPYARGHLRHRKAENILKEIKKLVSLGVKDVMLLGQNVNSYESRAASHGLRVNFVDLLKMVNDIEGLENFSFVTSHPKDASIKLFEAMRDLPKLKKYLHLPIQSGSDRILRLMNRGYTSGRYRKLVSEYRKIVPQGSLATDIIVGFPGESDADFKATYDLLKAVKFNSAYIFKYSPRPNTKAAEMPDSVPKEVKEERHKILLDMQKNISRSLKSFLLIFLFTIFYSLFTIHCSYAASLKSAEKLFLESNYEAAIRDANEALNSARTMSRRSELKYLMAVCHLKINDLEKAEELFGELIEICTTFPICDKAILGMGDVYFAKGDYDKAAEFYLQIKNSESEFRPSALYKLIHTSFKKGDLAQGKAYIAELKKNFPKSAEAHMADALDTGDLFFTVQVGAFANKANAQKLADELSDKGFDAYVESFDKGITSLYRVRVGKFSSREEAEAVESRLSEQDYPTKIFP</sequence>
<dbReference type="Gene3D" id="3.40.50.12160">
    <property type="entry name" value="Methylthiotransferase, N-terminal domain"/>
    <property type="match status" value="1"/>
</dbReference>
<dbReference type="SUPFAM" id="SSF48452">
    <property type="entry name" value="TPR-like"/>
    <property type="match status" value="1"/>
</dbReference>
<dbReference type="SMART" id="SM00729">
    <property type="entry name" value="Elp3"/>
    <property type="match status" value="1"/>
</dbReference>
<evidence type="ECO:0000256" key="7">
    <source>
        <dbReference type="ARBA" id="ARBA00023004"/>
    </source>
</evidence>
<dbReference type="PROSITE" id="PS51724">
    <property type="entry name" value="SPOR"/>
    <property type="match status" value="1"/>
</dbReference>
<evidence type="ECO:0000259" key="11">
    <source>
        <dbReference type="PROSITE" id="PS51724"/>
    </source>
</evidence>
<keyword evidence="7" id="KW-0408">Iron</keyword>
<proteinExistence type="predicted"/>
<accession>A0A2H0LYS6</accession>
<dbReference type="PANTHER" id="PTHR43020:SF2">
    <property type="entry name" value="MITOCHONDRIAL TRNA METHYLTHIOTRANSFERASE CDK5RAP1"/>
    <property type="match status" value="1"/>
</dbReference>
<dbReference type="GO" id="GO:0035597">
    <property type="term" value="F:tRNA-2-methylthio-N(6)-dimethylallyladenosine(37) synthase activity"/>
    <property type="evidence" value="ECO:0007669"/>
    <property type="project" value="TreeGrafter"/>
</dbReference>
<evidence type="ECO:0000256" key="2">
    <source>
        <dbReference type="ARBA" id="ARBA00022485"/>
    </source>
</evidence>
<dbReference type="GO" id="GO:0051539">
    <property type="term" value="F:4 iron, 4 sulfur cluster binding"/>
    <property type="evidence" value="ECO:0007669"/>
    <property type="project" value="UniProtKB-KW"/>
</dbReference>